<dbReference type="EMBL" id="BPLR01009763">
    <property type="protein sequence ID" value="GIY34422.1"/>
    <property type="molecule type" value="Genomic_DNA"/>
</dbReference>
<evidence type="ECO:0000313" key="1">
    <source>
        <dbReference type="EMBL" id="GIY34422.1"/>
    </source>
</evidence>
<organism evidence="1 2">
    <name type="scientific">Caerostris extrusa</name>
    <name type="common">Bark spider</name>
    <name type="synonym">Caerostris bankana</name>
    <dbReference type="NCBI Taxonomy" id="172846"/>
    <lineage>
        <taxon>Eukaryota</taxon>
        <taxon>Metazoa</taxon>
        <taxon>Ecdysozoa</taxon>
        <taxon>Arthropoda</taxon>
        <taxon>Chelicerata</taxon>
        <taxon>Arachnida</taxon>
        <taxon>Araneae</taxon>
        <taxon>Araneomorphae</taxon>
        <taxon>Entelegynae</taxon>
        <taxon>Araneoidea</taxon>
        <taxon>Araneidae</taxon>
        <taxon>Caerostris</taxon>
    </lineage>
</organism>
<sequence>MAEGDEVPFSFMDKVRFMMYGEQEKEAFLIEKKEKEEKKKGEYSVFPYALHSYTYVCSLPPFLDQTPSHGGVKENGSRNQAILNKKGEPFSLSKSCGCV</sequence>
<gene>
    <name evidence="1" type="ORF">CEXT_114911</name>
</gene>
<proteinExistence type="predicted"/>
<evidence type="ECO:0000313" key="2">
    <source>
        <dbReference type="Proteomes" id="UP001054945"/>
    </source>
</evidence>
<name>A0AAV4SPD1_CAEEX</name>
<keyword evidence="2" id="KW-1185">Reference proteome</keyword>
<comment type="caution">
    <text evidence="1">The sequence shown here is derived from an EMBL/GenBank/DDBJ whole genome shotgun (WGS) entry which is preliminary data.</text>
</comment>
<dbReference type="Proteomes" id="UP001054945">
    <property type="component" value="Unassembled WGS sequence"/>
</dbReference>
<reference evidence="1 2" key="1">
    <citation type="submission" date="2021-06" db="EMBL/GenBank/DDBJ databases">
        <title>Caerostris extrusa draft genome.</title>
        <authorList>
            <person name="Kono N."/>
            <person name="Arakawa K."/>
        </authorList>
    </citation>
    <scope>NUCLEOTIDE SEQUENCE [LARGE SCALE GENOMIC DNA]</scope>
</reference>
<dbReference type="AlphaFoldDB" id="A0AAV4SPD1"/>
<protein>
    <submittedName>
        <fullName evidence="1">Uncharacterized protein</fullName>
    </submittedName>
</protein>
<accession>A0AAV4SPD1</accession>